<reference evidence="3 4" key="2">
    <citation type="journal article" date="2010" name="BMC Genomics">
        <title>The genome of Geobacter bemidjiensis, exemplar for the subsurface clade of Geobacter species that predominate in Fe(III)-reducing subsurface environments.</title>
        <authorList>
            <person name="Aklujkar M."/>
            <person name="Young N.D."/>
            <person name="Holmes D."/>
            <person name="Chavan M."/>
            <person name="Risso C."/>
            <person name="Kiss H.E."/>
            <person name="Han C.S."/>
            <person name="Land M.L."/>
            <person name="Lovley D.R."/>
        </authorList>
    </citation>
    <scope>NUCLEOTIDE SEQUENCE [LARGE SCALE GENOMIC DNA]</scope>
    <source>
        <strain evidence="4">ATCC BAA-1014 / DSM 16622 / JCM 12645 / Bem</strain>
    </source>
</reference>
<accession>B5E885</accession>
<dbReference type="Pfam" id="PF09698">
    <property type="entry name" value="GSu_C4xC__C2xCH"/>
    <property type="match status" value="5"/>
</dbReference>
<sequence length="1143" mass="116861">MKSCRSLKCCNLMLSLTMLFLLMGILSVSGQPAHASARQYVMTCISCHKMPPLDSADGSRIPFTGAVMGSHSGHASASTSSCAKCHRDDVANYRTAHRNRLIEISTGINNVAGATYSRGFFNQTSVPPQILGTCSNVDCHFESTTPSWGTSMLKAPEDCSACHGSAPADGNHPGSGQKHGAYYGTGTGSCAVCHPDHLGDAKPFAHATSAGSRALAVQFTTLPNRGGSYSRDLSYPNYLPSKSGLRNGSCLGLYCHSPGNKNSSFDAPNQVATWGGTLNCAGCHKAGLASGSVMTSGSHAKHVDGSVSSFACSKCHFATATSSMTIADVAQHVNGRVDISFGSSTSAVNGSYNGIVSPVSKLPGSGYGACSNVYCHSNGQSEGGVGIAYRAPVWGSGTTGKCGSCHADGSNHNEAAAAMSSGSHQKHLSYTLLATSGPVRCTICHNVKGAKFVAYASCSQMSCHSTGGALNHSDQEVNVSLVTYFGGTYDGTRAPGDGYGACANVYCHSNGQAVPSYAPPVTWGAGTLRCDACHGSATSKGGSDTTTALSGKHGAHVNNPAALGAGKSLHCIDCHSITVRNDTTIASTAVHVNKMLNYTGLYAGGPKRYNSTTKVCSNIYCHSSGQAKPVFRNMTGTKSWASTGTLSCNGCHGYGPGAFASVAGEPNYPNGGIGSGTANSHQKHTAGANLLDSRVCARCHRGTADQGVAGKLRDYSSAHLNGSRDVRFAVLGNISGDYSAATKSCSNTYCHGGGSVQWGGQGPLACNSCHGDAETLSTNAHASHVSPSSGKGISCAVCHAATAAADGSISNRTIHADGQKDVVFSGAALGTQMDLTGNCSTSYCHSNGKGSYSTPKWSATSTGACGTCHATAPGLGRPFIASGAHFSHFSTAATSYGPMLSGGNATGCQACHDFANESASTHIDQSVNLSSSLGYSTSGTGTCSPCHTKAVSWTAGAVSCESCHTGTLSVINGVTASDKSQAATRGHGASGVGKGCADCHERNARHINGGSRLRAQLSGGLNLECNYCHDDSSQVLNSSSRNMGTHVLVKGGIPAMECAQCHDPHGSANLKMIRAVINGKEIVFNDMVNGLIDTVTNHGICQVCHTQTAHYRAGIPETDHPTSGCLSCHPHGGAGGAFKIQAP</sequence>
<dbReference type="Proteomes" id="UP000008825">
    <property type="component" value="Chromosome"/>
</dbReference>
<dbReference type="NCBIfam" id="TIGR01904">
    <property type="entry name" value="GSu_C4xC__C2xCH"/>
    <property type="match status" value="7"/>
</dbReference>
<dbReference type="PANTHER" id="PTHR35038:SF6">
    <property type="entry name" value="SURFACE LOCALIZED DECAHEME CYTOCHROME C LIPOPROTEIN"/>
    <property type="match status" value="1"/>
</dbReference>
<dbReference type="SUPFAM" id="SSF48695">
    <property type="entry name" value="Multiheme cytochromes"/>
    <property type="match status" value="5"/>
</dbReference>
<organism evidence="3 4">
    <name type="scientific">Citrifermentans bemidjiense (strain ATCC BAA-1014 / DSM 16622 / JCM 12645 / Bem)</name>
    <name type="common">Geobacter bemidjiensis</name>
    <dbReference type="NCBI Taxonomy" id="404380"/>
    <lineage>
        <taxon>Bacteria</taxon>
        <taxon>Pseudomonadati</taxon>
        <taxon>Thermodesulfobacteriota</taxon>
        <taxon>Desulfuromonadia</taxon>
        <taxon>Geobacterales</taxon>
        <taxon>Geobacteraceae</taxon>
        <taxon>Citrifermentans</taxon>
    </lineage>
</organism>
<dbReference type="STRING" id="404380.Gbem_3052"/>
<dbReference type="KEGG" id="gbm:Gbem_3052"/>
<dbReference type="InterPro" id="IPR010176">
    <property type="entry name" value="C4xCH_C2xCH_motif_GEOSU"/>
</dbReference>
<dbReference type="InterPro" id="IPR051829">
    <property type="entry name" value="Multiheme_Cytochr_ET"/>
</dbReference>
<dbReference type="Gene3D" id="1.10.1130.10">
    <property type="entry name" value="Flavocytochrome C3, Chain A"/>
    <property type="match status" value="1"/>
</dbReference>
<dbReference type="eggNOG" id="COG3880">
    <property type="taxonomic scope" value="Bacteria"/>
</dbReference>
<evidence type="ECO:0000256" key="1">
    <source>
        <dbReference type="ARBA" id="ARBA00022729"/>
    </source>
</evidence>
<reference evidence="3 4" key="1">
    <citation type="submission" date="2008-07" db="EMBL/GenBank/DDBJ databases">
        <title>Complete sequence of Geobacter bemidjiensis BEM.</title>
        <authorList>
            <consortium name="US DOE Joint Genome Institute"/>
            <person name="Lucas S."/>
            <person name="Copeland A."/>
            <person name="Lapidus A."/>
            <person name="Glavina del Rio T."/>
            <person name="Dalin E."/>
            <person name="Tice H."/>
            <person name="Bruce D."/>
            <person name="Goodwin L."/>
            <person name="Pitluck S."/>
            <person name="Kiss H."/>
            <person name="Brettin T."/>
            <person name="Detter J.C."/>
            <person name="Han C."/>
            <person name="Kuske C.R."/>
            <person name="Schmutz J."/>
            <person name="Larimer F."/>
            <person name="Land M."/>
            <person name="Hauser L."/>
            <person name="Kyrpides N."/>
            <person name="Lykidis A."/>
            <person name="Lovley D."/>
            <person name="Richardson P."/>
        </authorList>
    </citation>
    <scope>NUCLEOTIDE SEQUENCE [LARGE SCALE GENOMIC DNA]</scope>
    <source>
        <strain evidence="4">ATCC BAA-1014 / DSM 16622 / JCM 12645 / Bem</strain>
    </source>
</reference>
<evidence type="ECO:0000313" key="3">
    <source>
        <dbReference type="EMBL" id="ACH40054.1"/>
    </source>
</evidence>
<gene>
    <name evidence="3" type="ordered locus">Gbem_3052</name>
</gene>
<dbReference type="OrthoDB" id="9810317at2"/>
<dbReference type="InterPro" id="IPR036280">
    <property type="entry name" value="Multihaem_cyt_sf"/>
</dbReference>
<dbReference type="HOGENOM" id="CLU_013249_0_0_7"/>
<feature type="chain" id="PRO_5002829585" evidence="2">
    <location>
        <begin position="36"/>
        <end position="1143"/>
    </location>
</feature>
<evidence type="ECO:0000313" key="4">
    <source>
        <dbReference type="Proteomes" id="UP000008825"/>
    </source>
</evidence>
<protein>
    <submittedName>
        <fullName evidence="3">Cytochrome c</fullName>
    </submittedName>
</protein>
<keyword evidence="1 2" id="KW-0732">Signal</keyword>
<dbReference type="PANTHER" id="PTHR35038">
    <property type="entry name" value="DISSIMILATORY SULFITE REDUCTASE SIRA"/>
    <property type="match status" value="1"/>
</dbReference>
<dbReference type="GO" id="GO:0016491">
    <property type="term" value="F:oxidoreductase activity"/>
    <property type="evidence" value="ECO:0007669"/>
    <property type="project" value="TreeGrafter"/>
</dbReference>
<feature type="signal peptide" evidence="2">
    <location>
        <begin position="1"/>
        <end position="35"/>
    </location>
</feature>
<dbReference type="Gene3D" id="3.90.10.10">
    <property type="entry name" value="Cytochrome C3"/>
    <property type="match status" value="1"/>
</dbReference>
<name>B5E885_CITBB</name>
<dbReference type="EMBL" id="CP001124">
    <property type="protein sequence ID" value="ACH40054.1"/>
    <property type="molecule type" value="Genomic_DNA"/>
</dbReference>
<evidence type="ECO:0000256" key="2">
    <source>
        <dbReference type="SAM" id="SignalP"/>
    </source>
</evidence>
<keyword evidence="4" id="KW-1185">Reference proteome</keyword>
<dbReference type="AlphaFoldDB" id="B5E885"/>
<proteinExistence type="predicted"/>